<dbReference type="PANTHER" id="PTHR48207">
    <property type="entry name" value="SUCCINATE--HYDROXYMETHYLGLUTARATE COA-TRANSFERASE"/>
    <property type="match status" value="1"/>
</dbReference>
<feature type="active site" description="Nucleophile" evidence="2">
    <location>
        <position position="173"/>
    </location>
</feature>
<sequence length="418" mass="45527">MSQALEANQALSGIRVLDMTHVQSGPSATQLLAWLGADVIKLENVTGDITRKQLRDLPDVDSLYFTMLNCNKRSITLNTKSERGKELLTELIRRSDVLVENFGPGAVDRMGFSWERIQEINPRLVYASIKGFGDGPYTKFKAYEVVAQAMGGSMSTTGFEDGPPLATGAQIGDSGTGVHCVAGILAALYQRTHTGRGQRVNVAMQHAVLNLCRVKLRDQQRLTHGPLAEYPNAENTSEADEVPRSGNASGGGQPGWAVKCAPGGPNDYVYVIVQPVGWEPITRLIGRPELADDPEWASPEARLPKLAKMFQLIEEWSSTLPKWEVLEQLNAHNIPCGPILSTKEIVEDASLAANEMIVEVDHPERGAFTTVGSPLKLSDSPVRVERSPLLGEHNEEVYVGELGLGDEEVRLLKTDGVI</sequence>
<feature type="binding site" evidence="2">
    <location>
        <begin position="23"/>
        <end position="24"/>
    </location>
    <ligand>
        <name>CoA</name>
        <dbReference type="ChEBI" id="CHEBI:57287"/>
    </ligand>
</feature>
<dbReference type="PANTHER" id="PTHR48207:SF3">
    <property type="entry name" value="SUCCINATE--HYDROXYMETHYLGLUTARATE COA-TRANSFERASE"/>
    <property type="match status" value="1"/>
</dbReference>
<dbReference type="Gene3D" id="3.40.50.10540">
    <property type="entry name" value="Crotonobetainyl-coa:carnitine coa-transferase, domain 1"/>
    <property type="match status" value="1"/>
</dbReference>
<keyword evidence="6" id="KW-1185">Reference proteome</keyword>
<dbReference type="InterPro" id="IPR023606">
    <property type="entry name" value="CoA-Trfase_III_dom_1_sf"/>
</dbReference>
<evidence type="ECO:0000313" key="5">
    <source>
        <dbReference type="EMBL" id="MBP2061203.1"/>
    </source>
</evidence>
<comment type="similarity">
    <text evidence="2">Belongs to the CoA-transferase III family. Frc subfamily.</text>
</comment>
<dbReference type="Gene3D" id="3.30.1540.10">
    <property type="entry name" value="formyl-coa transferase, domain 3"/>
    <property type="match status" value="1"/>
</dbReference>
<protein>
    <recommendedName>
        <fullName evidence="2">Formyl-CoA:oxalate CoA-transferase</fullName>
        <shortName evidence="2">FCOCT</shortName>
        <ecNumber evidence="2">2.8.3.16</ecNumber>
    </recommendedName>
    <alternativeName>
        <fullName evidence="2">Formyl-coenzyme A transferase</fullName>
        <shortName evidence="2">Formyl-CoA transferase</shortName>
    </alternativeName>
</protein>
<feature type="binding site" evidence="2">
    <location>
        <begin position="101"/>
        <end position="103"/>
    </location>
    <ligand>
        <name>CoA</name>
        <dbReference type="ChEBI" id="CHEBI:57287"/>
    </ligand>
</feature>
<evidence type="ECO:0000313" key="4">
    <source>
        <dbReference type="EMBL" id="CDR05528.1"/>
    </source>
</evidence>
<evidence type="ECO:0000256" key="3">
    <source>
        <dbReference type="SAM" id="MobiDB-lite"/>
    </source>
</evidence>
<feature type="binding site" evidence="2">
    <location>
        <begin position="141"/>
        <end position="144"/>
    </location>
    <ligand>
        <name>CoA</name>
        <dbReference type="ChEBI" id="CHEBI:57287"/>
    </ligand>
</feature>
<reference evidence="5 6" key="2">
    <citation type="submission" date="2021-03" db="EMBL/GenBank/DDBJ databases">
        <title>Genomic Encyclopedia of Type Strains, Phase IV (KMG-IV): sequencing the most valuable type-strain genomes for metagenomic binning, comparative biology and taxonomic classification.</title>
        <authorList>
            <person name="Goeker M."/>
        </authorList>
    </citation>
    <scope>NUCLEOTIDE SEQUENCE [LARGE SCALE GENOMIC DNA]</scope>
    <source>
        <strain evidence="5 6">DSM 41954</strain>
    </source>
</reference>
<dbReference type="GO" id="GO:0033608">
    <property type="term" value="F:formyl-CoA transferase activity"/>
    <property type="evidence" value="ECO:0007669"/>
    <property type="project" value="UniProtKB-EC"/>
</dbReference>
<feature type="binding site" evidence="2">
    <location>
        <position position="109"/>
    </location>
    <ligand>
        <name>CoA</name>
        <dbReference type="ChEBI" id="CHEBI:57287"/>
    </ligand>
</feature>
<feature type="region of interest" description="Disordered" evidence="3">
    <location>
        <begin position="223"/>
        <end position="257"/>
    </location>
</feature>
<comment type="caution">
    <text evidence="2">Lacks conserved residue(s) required for the propagation of feature annotation.</text>
</comment>
<dbReference type="RefSeq" id="WP_044568919.1">
    <property type="nucleotide sequence ID" value="NZ_BAABDR010000049.1"/>
</dbReference>
<dbReference type="HOGENOM" id="CLU_033975_2_1_11"/>
<feature type="binding site" evidence="2">
    <location>
        <begin position="77"/>
        <end position="80"/>
    </location>
    <ligand>
        <name>CoA</name>
        <dbReference type="ChEBI" id="CHEBI:57287"/>
    </ligand>
</feature>
<dbReference type="InterPro" id="IPR044855">
    <property type="entry name" value="CoA-Trfase_III_dom3_sf"/>
</dbReference>
<dbReference type="Pfam" id="PF02515">
    <property type="entry name" value="CoA_transf_3"/>
    <property type="match status" value="1"/>
</dbReference>
<accession>A0A060ZHR0</accession>
<evidence type="ECO:0000256" key="2">
    <source>
        <dbReference type="HAMAP-Rule" id="MF_00742"/>
    </source>
</evidence>
<dbReference type="AlphaFoldDB" id="A0A060ZHR0"/>
<comment type="function">
    <text evidence="2">Involved in the catabolism of oxalate and in the adapatation to low pH via the induction of the oxalate-dependent acid tolerance response (ATR). Catalyzes the transfer of the CoA moiety from formyl-CoA to oxalate.</text>
</comment>
<comment type="catalytic activity">
    <reaction evidence="2">
        <text>formyl-CoA + oxalate = oxalyl-CoA + formate</text>
        <dbReference type="Rhea" id="RHEA:16545"/>
        <dbReference type="ChEBI" id="CHEBI:15740"/>
        <dbReference type="ChEBI" id="CHEBI:30623"/>
        <dbReference type="ChEBI" id="CHEBI:57376"/>
        <dbReference type="ChEBI" id="CHEBI:57388"/>
        <dbReference type="EC" id="2.8.3.16"/>
    </reaction>
</comment>
<reference evidence="4" key="1">
    <citation type="submission" date="2014-05" db="EMBL/GenBank/DDBJ databases">
        <authorList>
            <person name="Horn Fabian"/>
        </authorList>
    </citation>
    <scope>NUCLEOTIDE SEQUENCE</scope>
</reference>
<dbReference type="UniPathway" id="UPA00540">
    <property type="reaction ID" value="UER00598"/>
</dbReference>
<organism evidence="4">
    <name type="scientific">Streptomyces iranensis</name>
    <dbReference type="NCBI Taxonomy" id="576784"/>
    <lineage>
        <taxon>Bacteria</taxon>
        <taxon>Bacillati</taxon>
        <taxon>Actinomycetota</taxon>
        <taxon>Actinomycetes</taxon>
        <taxon>Kitasatosporales</taxon>
        <taxon>Streptomycetaceae</taxon>
        <taxon>Streptomyces</taxon>
        <taxon>Streptomyces violaceusniger group</taxon>
    </lineage>
</organism>
<proteinExistence type="inferred from homology"/>
<dbReference type="EMBL" id="JAGGLR010000005">
    <property type="protein sequence ID" value="MBP2061203.1"/>
    <property type="molecule type" value="Genomic_DNA"/>
</dbReference>
<evidence type="ECO:0000256" key="1">
    <source>
        <dbReference type="ARBA" id="ARBA00022679"/>
    </source>
</evidence>
<dbReference type="NCBIfam" id="TIGR03253">
    <property type="entry name" value="oxalate_frc"/>
    <property type="match status" value="1"/>
</dbReference>
<dbReference type="InterPro" id="IPR050483">
    <property type="entry name" value="CoA-transferase_III_domain"/>
</dbReference>
<dbReference type="HAMAP" id="MF_00742">
    <property type="entry name" value="Formyl_CoA_transfer"/>
    <property type="match status" value="1"/>
</dbReference>
<dbReference type="SUPFAM" id="SSF89796">
    <property type="entry name" value="CoA-transferase family III (CaiB/BaiF)"/>
    <property type="match status" value="1"/>
</dbReference>
<keyword evidence="1 2" id="KW-0808">Transferase</keyword>
<dbReference type="InterPro" id="IPR017659">
    <property type="entry name" value="Formyl_CoA_transfer"/>
</dbReference>
<feature type="binding site" evidence="2">
    <location>
        <begin position="251"/>
        <end position="253"/>
    </location>
    <ligand>
        <name>substrate</name>
    </ligand>
</feature>
<gene>
    <name evidence="2" type="primary">frc</name>
    <name evidence="5" type="ORF">J2Z30_002211</name>
    <name evidence="4" type="ORF">SIRAN2475</name>
</gene>
<dbReference type="InterPro" id="IPR003673">
    <property type="entry name" value="CoA-Trfase_fam_III"/>
</dbReference>
<dbReference type="Proteomes" id="UP000756710">
    <property type="component" value="Unassembled WGS sequence"/>
</dbReference>
<dbReference type="GO" id="GO:0033611">
    <property type="term" value="P:oxalate catabolic process"/>
    <property type="evidence" value="ECO:0007669"/>
    <property type="project" value="UniProtKB-UniRule"/>
</dbReference>
<dbReference type="EMBL" id="LK022848">
    <property type="protein sequence ID" value="CDR05528.1"/>
    <property type="molecule type" value="Genomic_DNA"/>
</dbReference>
<comment type="subunit">
    <text evidence="2">Homodimer.</text>
</comment>
<dbReference type="NCBIfam" id="NF003809">
    <property type="entry name" value="PRK05398.1"/>
    <property type="match status" value="1"/>
</dbReference>
<dbReference type="EC" id="2.8.3.16" evidence="2"/>
<comment type="pathway">
    <text evidence="2">Metabolic intermediate degradation; oxalate degradation; CO(2) and formate from oxalate: step 1/2.</text>
</comment>
<name>A0A060ZHR0_9ACTN</name>
<evidence type="ECO:0000313" key="6">
    <source>
        <dbReference type="Proteomes" id="UP000756710"/>
    </source>
</evidence>